<dbReference type="SUPFAM" id="SSF52540">
    <property type="entry name" value="P-loop containing nucleoside triphosphate hydrolases"/>
    <property type="match status" value="1"/>
</dbReference>
<dbReference type="PANTHER" id="PTHR15184">
    <property type="entry name" value="ATP SYNTHASE"/>
    <property type="match status" value="1"/>
</dbReference>
<dbReference type="InterPro" id="IPR027417">
    <property type="entry name" value="P-loop_NTPase"/>
</dbReference>
<evidence type="ECO:0000259" key="5">
    <source>
        <dbReference type="Pfam" id="PF00006"/>
    </source>
</evidence>
<accession>A0A1F7RSZ8</accession>
<dbReference type="InterPro" id="IPR020003">
    <property type="entry name" value="ATPase_a/bsu_AS"/>
</dbReference>
<reference evidence="7 8" key="1">
    <citation type="journal article" date="2016" name="Nat. Commun.">
        <title>Thousands of microbial genomes shed light on interconnected biogeochemical processes in an aquifer system.</title>
        <authorList>
            <person name="Anantharaman K."/>
            <person name="Brown C.T."/>
            <person name="Hug L.A."/>
            <person name="Sharon I."/>
            <person name="Castelle C.J."/>
            <person name="Probst A.J."/>
            <person name="Thomas B.C."/>
            <person name="Singh A."/>
            <person name="Wilkins M.J."/>
            <person name="Karaoz U."/>
            <person name="Brodie E.L."/>
            <person name="Williams K.H."/>
            <person name="Hubbard S.S."/>
            <person name="Banfield J.F."/>
        </authorList>
    </citation>
    <scope>NUCLEOTIDE SEQUENCE [LARGE SCALE GENOMIC DNA]</scope>
</reference>
<feature type="domain" description="ATPase F1/V1/A1 complex alpha/beta subunit nucleotide-binding" evidence="5">
    <location>
        <begin position="4"/>
        <end position="152"/>
    </location>
</feature>
<evidence type="ECO:0008006" key="9">
    <source>
        <dbReference type="Google" id="ProtNLM"/>
    </source>
</evidence>
<keyword evidence="4" id="KW-1278">Translocase</keyword>
<proteinExistence type="predicted"/>
<dbReference type="GO" id="GO:0005524">
    <property type="term" value="F:ATP binding"/>
    <property type="evidence" value="ECO:0007669"/>
    <property type="project" value="UniProtKB-KW"/>
</dbReference>
<sequence>MNDLGEEGLQRSVLVVSTSDQPALLRIRATFVAMAIAEYFKDQGKDVMLMMDSITRFAMAQREVGLAVGEPTTSKGYTPSVFALLPRLLERAGNFKCGGSITGFFTVLVENDDMNDPIADAVRSILDGHLILSRQLAARNQFPAIDVLGSISRLMIDVASTDHFHAANRMRSILAVYKEFEDLIQIGAYKKGSQPEIDNAINMMKPIAQFLHQDMNEKIELQKIINLQKQIINTEKPDK</sequence>
<evidence type="ECO:0000256" key="3">
    <source>
        <dbReference type="ARBA" id="ARBA00022840"/>
    </source>
</evidence>
<evidence type="ECO:0000256" key="4">
    <source>
        <dbReference type="ARBA" id="ARBA00022967"/>
    </source>
</evidence>
<dbReference type="PANTHER" id="PTHR15184:SF9">
    <property type="entry name" value="SPI-1 TYPE 3 SECRETION SYSTEM ATPASE"/>
    <property type="match status" value="1"/>
</dbReference>
<comment type="caution">
    <text evidence="7">The sequence shown here is derived from an EMBL/GenBank/DDBJ whole genome shotgun (WGS) entry which is preliminary data.</text>
</comment>
<keyword evidence="3" id="KW-0067">ATP-binding</keyword>
<dbReference type="Pfam" id="PF18269">
    <property type="entry name" value="T3SS_ATPase_C"/>
    <property type="match status" value="1"/>
</dbReference>
<protein>
    <recommendedName>
        <fullName evidence="9">ATPase F1/V1/A1 complex alpha/beta subunit nucleotide-binding domain-containing protein</fullName>
    </recommendedName>
</protein>
<organism evidence="7 8">
    <name type="scientific">Candidatus Schekmanbacteria bacterium RBG_13_48_7</name>
    <dbReference type="NCBI Taxonomy" id="1817878"/>
    <lineage>
        <taxon>Bacteria</taxon>
        <taxon>Candidatus Schekmaniibacteriota</taxon>
    </lineage>
</organism>
<keyword evidence="1" id="KW-0813">Transport</keyword>
<evidence type="ECO:0000256" key="2">
    <source>
        <dbReference type="ARBA" id="ARBA00022741"/>
    </source>
</evidence>
<dbReference type="Proteomes" id="UP000179266">
    <property type="component" value="Unassembled WGS sequence"/>
</dbReference>
<dbReference type="Gene3D" id="3.40.50.12240">
    <property type="match status" value="1"/>
</dbReference>
<evidence type="ECO:0000259" key="6">
    <source>
        <dbReference type="Pfam" id="PF18269"/>
    </source>
</evidence>
<dbReference type="GO" id="GO:0046933">
    <property type="term" value="F:proton-transporting ATP synthase activity, rotational mechanism"/>
    <property type="evidence" value="ECO:0007669"/>
    <property type="project" value="TreeGrafter"/>
</dbReference>
<evidence type="ECO:0000313" key="8">
    <source>
        <dbReference type="Proteomes" id="UP000179266"/>
    </source>
</evidence>
<evidence type="ECO:0000256" key="1">
    <source>
        <dbReference type="ARBA" id="ARBA00022448"/>
    </source>
</evidence>
<dbReference type="EMBL" id="MGDD01000212">
    <property type="protein sequence ID" value="OGL44686.1"/>
    <property type="molecule type" value="Genomic_DNA"/>
</dbReference>
<evidence type="ECO:0000313" key="7">
    <source>
        <dbReference type="EMBL" id="OGL44686.1"/>
    </source>
</evidence>
<name>A0A1F7RSZ8_9BACT</name>
<keyword evidence="2" id="KW-0547">Nucleotide-binding</keyword>
<dbReference type="InterPro" id="IPR000194">
    <property type="entry name" value="ATPase_F1/V1/A1_a/bsu_nucl-bd"/>
</dbReference>
<feature type="domain" description="T3SS EscN ATPase C-terminal" evidence="6">
    <location>
        <begin position="160"/>
        <end position="225"/>
    </location>
</feature>
<dbReference type="AlphaFoldDB" id="A0A1F7RSZ8"/>
<dbReference type="InterPro" id="IPR050053">
    <property type="entry name" value="ATPase_alpha/beta_chains"/>
</dbReference>
<dbReference type="InterPro" id="IPR040627">
    <property type="entry name" value="T3SS_ATPase_C"/>
</dbReference>
<gene>
    <name evidence="7" type="ORF">A2161_16195</name>
</gene>
<dbReference type="PROSITE" id="PS00152">
    <property type="entry name" value="ATPASE_ALPHA_BETA"/>
    <property type="match status" value="1"/>
</dbReference>
<dbReference type="Pfam" id="PF00006">
    <property type="entry name" value="ATP-synt_ab"/>
    <property type="match status" value="1"/>
</dbReference>